<organism evidence="1 2">
    <name type="scientific">Deinococcus enclensis</name>
    <dbReference type="NCBI Taxonomy" id="1049582"/>
    <lineage>
        <taxon>Bacteria</taxon>
        <taxon>Thermotogati</taxon>
        <taxon>Deinococcota</taxon>
        <taxon>Deinococci</taxon>
        <taxon>Deinococcales</taxon>
        <taxon>Deinococcaceae</taxon>
        <taxon>Deinococcus</taxon>
    </lineage>
</organism>
<evidence type="ECO:0000313" key="2">
    <source>
        <dbReference type="Proteomes" id="UP001232163"/>
    </source>
</evidence>
<dbReference type="EMBL" id="JAURUR010000011">
    <property type="protein sequence ID" value="MDP9765379.1"/>
    <property type="molecule type" value="Genomic_DNA"/>
</dbReference>
<dbReference type="Proteomes" id="UP001232163">
    <property type="component" value="Unassembled WGS sequence"/>
</dbReference>
<proteinExistence type="predicted"/>
<protein>
    <submittedName>
        <fullName evidence="1">Uncharacterized protein</fullName>
    </submittedName>
</protein>
<accession>A0ABT9MFL1</accession>
<comment type="caution">
    <text evidence="1">The sequence shown here is derived from an EMBL/GenBank/DDBJ whole genome shotgun (WGS) entry which is preliminary data.</text>
</comment>
<reference evidence="1 2" key="1">
    <citation type="submission" date="2023-07" db="EMBL/GenBank/DDBJ databases">
        <title>Genomic Encyclopedia of Type Strains, Phase IV (KMG-IV): sequencing the most valuable type-strain genomes for metagenomic binning, comparative biology and taxonomic classification.</title>
        <authorList>
            <person name="Goeker M."/>
        </authorList>
    </citation>
    <scope>NUCLEOTIDE SEQUENCE [LARGE SCALE GENOMIC DNA]</scope>
    <source>
        <strain evidence="1 2">NIO-1023</strain>
    </source>
</reference>
<evidence type="ECO:0000313" key="1">
    <source>
        <dbReference type="EMBL" id="MDP9765379.1"/>
    </source>
</evidence>
<sequence>MMLTEQMAGVLRGLRDGGTLEQPRRTYNIHLTQAEGVRPWLGVMRVRVKDVATLSVNGFLTCDFADHKEVWTHHLTPAGLAALAAYEAGQAG</sequence>
<gene>
    <name evidence="1" type="ORF">QO006_002830</name>
</gene>
<dbReference type="RefSeq" id="WP_307467326.1">
    <property type="nucleotide sequence ID" value="NZ_JAURUR010000011.1"/>
</dbReference>
<name>A0ABT9MFL1_9DEIO</name>
<keyword evidence="2" id="KW-1185">Reference proteome</keyword>